<dbReference type="Proteomes" id="UP000299102">
    <property type="component" value="Unassembled WGS sequence"/>
</dbReference>
<accession>A0A4C1Y2S0</accession>
<comment type="caution">
    <text evidence="1">The sequence shown here is derived from an EMBL/GenBank/DDBJ whole genome shotgun (WGS) entry which is preliminary data.</text>
</comment>
<proteinExistence type="predicted"/>
<gene>
    <name evidence="1" type="ORF">EVAR_56818_1</name>
</gene>
<dbReference type="AlphaFoldDB" id="A0A4C1Y2S0"/>
<name>A0A4C1Y2S0_EUMVA</name>
<evidence type="ECO:0000313" key="1">
    <source>
        <dbReference type="EMBL" id="GBP69274.1"/>
    </source>
</evidence>
<reference evidence="1 2" key="1">
    <citation type="journal article" date="2019" name="Commun. Biol.">
        <title>The bagworm genome reveals a unique fibroin gene that provides high tensile strength.</title>
        <authorList>
            <person name="Kono N."/>
            <person name="Nakamura H."/>
            <person name="Ohtoshi R."/>
            <person name="Tomita M."/>
            <person name="Numata K."/>
            <person name="Arakawa K."/>
        </authorList>
    </citation>
    <scope>NUCLEOTIDE SEQUENCE [LARGE SCALE GENOMIC DNA]</scope>
</reference>
<protein>
    <submittedName>
        <fullName evidence="1">Uncharacterized protein</fullName>
    </submittedName>
</protein>
<organism evidence="1 2">
    <name type="scientific">Eumeta variegata</name>
    <name type="common">Bagworm moth</name>
    <name type="synonym">Eumeta japonica</name>
    <dbReference type="NCBI Taxonomy" id="151549"/>
    <lineage>
        <taxon>Eukaryota</taxon>
        <taxon>Metazoa</taxon>
        <taxon>Ecdysozoa</taxon>
        <taxon>Arthropoda</taxon>
        <taxon>Hexapoda</taxon>
        <taxon>Insecta</taxon>
        <taxon>Pterygota</taxon>
        <taxon>Neoptera</taxon>
        <taxon>Endopterygota</taxon>
        <taxon>Lepidoptera</taxon>
        <taxon>Glossata</taxon>
        <taxon>Ditrysia</taxon>
        <taxon>Tineoidea</taxon>
        <taxon>Psychidae</taxon>
        <taxon>Oiketicinae</taxon>
        <taxon>Eumeta</taxon>
    </lineage>
</organism>
<dbReference type="EMBL" id="BGZK01001035">
    <property type="protein sequence ID" value="GBP69274.1"/>
    <property type="molecule type" value="Genomic_DNA"/>
</dbReference>
<keyword evidence="2" id="KW-1185">Reference proteome</keyword>
<evidence type="ECO:0000313" key="2">
    <source>
        <dbReference type="Proteomes" id="UP000299102"/>
    </source>
</evidence>
<sequence>MPGHRRALSRDAVTRWRHLADGQKTKRCPPERTITFTACSPLQDVRIARERSSHALWAVVPAGAPAQVRRDKNIRLSDS</sequence>